<dbReference type="Proteomes" id="UP001338125">
    <property type="component" value="Unassembled WGS sequence"/>
</dbReference>
<name>A0ABR0SG20_9HYPO</name>
<evidence type="ECO:0000313" key="3">
    <source>
        <dbReference type="Proteomes" id="UP001338125"/>
    </source>
</evidence>
<proteinExistence type="predicted"/>
<evidence type="ECO:0000313" key="2">
    <source>
        <dbReference type="EMBL" id="KAK5991075.1"/>
    </source>
</evidence>
<comment type="caution">
    <text evidence="2">The sequence shown here is derived from an EMBL/GenBank/DDBJ whole genome shotgun (WGS) entry which is preliminary data.</text>
</comment>
<reference evidence="2 3" key="1">
    <citation type="submission" date="2024-01" db="EMBL/GenBank/DDBJ databases">
        <title>Complete genome of Cladobotryum mycophilum ATHUM6906.</title>
        <authorList>
            <person name="Christinaki A.C."/>
            <person name="Myridakis A.I."/>
            <person name="Kouvelis V.N."/>
        </authorList>
    </citation>
    <scope>NUCLEOTIDE SEQUENCE [LARGE SCALE GENOMIC DNA]</scope>
    <source>
        <strain evidence="2 3">ATHUM6906</strain>
    </source>
</reference>
<gene>
    <name evidence="2" type="ORF">PT974_09352</name>
</gene>
<feature type="compositionally biased region" description="Gly residues" evidence="1">
    <location>
        <begin position="56"/>
        <end position="76"/>
    </location>
</feature>
<keyword evidence="3" id="KW-1185">Reference proteome</keyword>
<feature type="compositionally biased region" description="Gly residues" evidence="1">
    <location>
        <begin position="1"/>
        <end position="10"/>
    </location>
</feature>
<protein>
    <submittedName>
        <fullName evidence="2">Uncharacterized protein</fullName>
    </submittedName>
</protein>
<evidence type="ECO:0000256" key="1">
    <source>
        <dbReference type="SAM" id="MobiDB-lite"/>
    </source>
</evidence>
<feature type="region of interest" description="Disordered" evidence="1">
    <location>
        <begin position="1"/>
        <end position="76"/>
    </location>
</feature>
<feature type="compositionally biased region" description="Basic and acidic residues" evidence="1">
    <location>
        <begin position="25"/>
        <end position="47"/>
    </location>
</feature>
<sequence length="76" mass="7492">MPRQGDGSGDNGPFDDTSNNILHGSTKDDNSKDKTAPLPEGIHEKGAGLEGMNASAGGGSIKQGPGVGQGGRGSSN</sequence>
<accession>A0ABR0SG20</accession>
<organism evidence="2 3">
    <name type="scientific">Cladobotryum mycophilum</name>
    <dbReference type="NCBI Taxonomy" id="491253"/>
    <lineage>
        <taxon>Eukaryota</taxon>
        <taxon>Fungi</taxon>
        <taxon>Dikarya</taxon>
        <taxon>Ascomycota</taxon>
        <taxon>Pezizomycotina</taxon>
        <taxon>Sordariomycetes</taxon>
        <taxon>Hypocreomycetidae</taxon>
        <taxon>Hypocreales</taxon>
        <taxon>Hypocreaceae</taxon>
        <taxon>Cladobotryum</taxon>
    </lineage>
</organism>
<dbReference type="EMBL" id="JAVFKD010000014">
    <property type="protein sequence ID" value="KAK5991075.1"/>
    <property type="molecule type" value="Genomic_DNA"/>
</dbReference>